<dbReference type="Proteomes" id="UP000183812">
    <property type="component" value="Unassembled WGS sequence"/>
</dbReference>
<sequence length="80" mass="8369">MTHALPTPSPPRPVRLLPMQFAAPLRTAESYGIEPFDEAGPIGRAARSDRVSGRAHPVGWGLAVAGALLAWGGLVLWSAA</sequence>
<name>A0A1G7D445_RHOCA</name>
<dbReference type="EMBL" id="FNAY01000001">
    <property type="protein sequence ID" value="SDE45780.1"/>
    <property type="molecule type" value="Genomic_DNA"/>
</dbReference>
<dbReference type="OrthoDB" id="7691503at2"/>
<keyword evidence="1" id="KW-0472">Membrane</keyword>
<evidence type="ECO:0000256" key="1">
    <source>
        <dbReference type="SAM" id="Phobius"/>
    </source>
</evidence>
<proteinExistence type="predicted"/>
<keyword evidence="1" id="KW-1133">Transmembrane helix</keyword>
<gene>
    <name evidence="2" type="ORF">SAMN04244550_00466</name>
</gene>
<reference evidence="2 3" key="1">
    <citation type="submission" date="2016-10" db="EMBL/GenBank/DDBJ databases">
        <authorList>
            <person name="de Groot N.N."/>
        </authorList>
    </citation>
    <scope>NUCLEOTIDE SEQUENCE [LARGE SCALE GENOMIC DNA]</scope>
    <source>
        <strain evidence="3">DSM 938 / 37b4</strain>
    </source>
</reference>
<organism evidence="2 3">
    <name type="scientific">Rhodobacter capsulatus</name>
    <name type="common">Rhodopseudomonas capsulata</name>
    <dbReference type="NCBI Taxonomy" id="1061"/>
    <lineage>
        <taxon>Bacteria</taxon>
        <taxon>Pseudomonadati</taxon>
        <taxon>Pseudomonadota</taxon>
        <taxon>Alphaproteobacteria</taxon>
        <taxon>Rhodobacterales</taxon>
        <taxon>Rhodobacter group</taxon>
        <taxon>Rhodobacter</taxon>
    </lineage>
</organism>
<dbReference type="AlphaFoldDB" id="A0A1G7D445"/>
<evidence type="ECO:0000313" key="3">
    <source>
        <dbReference type="Proteomes" id="UP000183812"/>
    </source>
</evidence>
<protein>
    <submittedName>
        <fullName evidence="2">Uncharacterized protein</fullName>
    </submittedName>
</protein>
<dbReference type="RefSeq" id="WP_074552636.1">
    <property type="nucleotide sequence ID" value="NZ_CP119563.1"/>
</dbReference>
<feature type="transmembrane region" description="Helical" evidence="1">
    <location>
        <begin position="58"/>
        <end position="79"/>
    </location>
</feature>
<keyword evidence="1" id="KW-0812">Transmembrane</keyword>
<evidence type="ECO:0000313" key="2">
    <source>
        <dbReference type="EMBL" id="SDE45780.1"/>
    </source>
</evidence>
<accession>A0A1G7D445</accession>